<dbReference type="EMBL" id="BPLR01009101">
    <property type="protein sequence ID" value="GIY29628.1"/>
    <property type="molecule type" value="Genomic_DNA"/>
</dbReference>
<evidence type="ECO:0000256" key="1">
    <source>
        <dbReference type="SAM" id="MobiDB-lite"/>
    </source>
</evidence>
<dbReference type="Proteomes" id="UP001054945">
    <property type="component" value="Unassembled WGS sequence"/>
</dbReference>
<sequence length="91" mass="10768">MFKQEKPIRMHHKGEGKMTKVQQGREIRKERGVKRGQNKNGNQKKVGRNEHVEEGQKYSGGWKAWIKVLQKLSSLMFEKTCWCFMLICFNV</sequence>
<dbReference type="AlphaFoldDB" id="A0AAV4SCL8"/>
<comment type="caution">
    <text evidence="2">The sequence shown here is derived from an EMBL/GenBank/DDBJ whole genome shotgun (WGS) entry which is preliminary data.</text>
</comment>
<feature type="compositionally biased region" description="Basic and acidic residues" evidence="1">
    <location>
        <begin position="1"/>
        <end position="30"/>
    </location>
</feature>
<proteinExistence type="predicted"/>
<gene>
    <name evidence="2" type="ORF">CEXT_604891</name>
</gene>
<reference evidence="2 3" key="1">
    <citation type="submission" date="2021-06" db="EMBL/GenBank/DDBJ databases">
        <title>Caerostris extrusa draft genome.</title>
        <authorList>
            <person name="Kono N."/>
            <person name="Arakawa K."/>
        </authorList>
    </citation>
    <scope>NUCLEOTIDE SEQUENCE [LARGE SCALE GENOMIC DNA]</scope>
</reference>
<keyword evidence="3" id="KW-1185">Reference proteome</keyword>
<feature type="region of interest" description="Disordered" evidence="1">
    <location>
        <begin position="1"/>
        <end position="57"/>
    </location>
</feature>
<feature type="compositionally biased region" description="Basic and acidic residues" evidence="1">
    <location>
        <begin position="47"/>
        <end position="56"/>
    </location>
</feature>
<evidence type="ECO:0000313" key="3">
    <source>
        <dbReference type="Proteomes" id="UP001054945"/>
    </source>
</evidence>
<name>A0AAV4SCL8_CAEEX</name>
<accession>A0AAV4SCL8</accession>
<evidence type="ECO:0000313" key="2">
    <source>
        <dbReference type="EMBL" id="GIY29628.1"/>
    </source>
</evidence>
<protein>
    <submittedName>
        <fullName evidence="2">Uncharacterized protein</fullName>
    </submittedName>
</protein>
<organism evidence="2 3">
    <name type="scientific">Caerostris extrusa</name>
    <name type="common">Bark spider</name>
    <name type="synonym">Caerostris bankana</name>
    <dbReference type="NCBI Taxonomy" id="172846"/>
    <lineage>
        <taxon>Eukaryota</taxon>
        <taxon>Metazoa</taxon>
        <taxon>Ecdysozoa</taxon>
        <taxon>Arthropoda</taxon>
        <taxon>Chelicerata</taxon>
        <taxon>Arachnida</taxon>
        <taxon>Araneae</taxon>
        <taxon>Araneomorphae</taxon>
        <taxon>Entelegynae</taxon>
        <taxon>Araneoidea</taxon>
        <taxon>Araneidae</taxon>
        <taxon>Caerostris</taxon>
    </lineage>
</organism>